<name>A0A4R3W169_9SPHI</name>
<reference evidence="2 3" key="1">
    <citation type="submission" date="2019-03" db="EMBL/GenBank/DDBJ databases">
        <title>Genomic Encyclopedia of Type Strains, Phase IV (KMG-IV): sequencing the most valuable type-strain genomes for metagenomic binning, comparative biology and taxonomic classification.</title>
        <authorList>
            <person name="Goeker M."/>
        </authorList>
    </citation>
    <scope>NUCLEOTIDE SEQUENCE [LARGE SCALE GENOMIC DNA]</scope>
    <source>
        <strain evidence="2 3">DSM 22362</strain>
    </source>
</reference>
<keyword evidence="3" id="KW-1185">Reference proteome</keyword>
<proteinExistence type="predicted"/>
<feature type="signal peptide" evidence="1">
    <location>
        <begin position="1"/>
        <end position="23"/>
    </location>
</feature>
<organism evidence="2 3">
    <name type="scientific">Sphingobacterium alimentarium</name>
    <dbReference type="NCBI Taxonomy" id="797292"/>
    <lineage>
        <taxon>Bacteria</taxon>
        <taxon>Pseudomonadati</taxon>
        <taxon>Bacteroidota</taxon>
        <taxon>Sphingobacteriia</taxon>
        <taxon>Sphingobacteriales</taxon>
        <taxon>Sphingobacteriaceae</taxon>
        <taxon>Sphingobacterium</taxon>
    </lineage>
</organism>
<protein>
    <recommendedName>
        <fullName evidence="4">DUF4352 domain-containing protein</fullName>
    </recommendedName>
</protein>
<dbReference type="PROSITE" id="PS51257">
    <property type="entry name" value="PROKAR_LIPOPROTEIN"/>
    <property type="match status" value="1"/>
</dbReference>
<evidence type="ECO:0000256" key="1">
    <source>
        <dbReference type="SAM" id="SignalP"/>
    </source>
</evidence>
<dbReference type="Proteomes" id="UP000295197">
    <property type="component" value="Unassembled WGS sequence"/>
</dbReference>
<dbReference type="EMBL" id="SMBZ01000002">
    <property type="protein sequence ID" value="TCV20304.1"/>
    <property type="molecule type" value="Genomic_DNA"/>
</dbReference>
<dbReference type="AlphaFoldDB" id="A0A4R3W169"/>
<evidence type="ECO:0008006" key="4">
    <source>
        <dbReference type="Google" id="ProtNLM"/>
    </source>
</evidence>
<keyword evidence="1" id="KW-0732">Signal</keyword>
<gene>
    <name evidence="2" type="ORF">EDC17_100210</name>
</gene>
<accession>A0A4R3W169</accession>
<dbReference type="RefSeq" id="WP_132776030.1">
    <property type="nucleotide sequence ID" value="NZ_SMBZ01000002.1"/>
</dbReference>
<feature type="chain" id="PRO_5020219994" description="DUF4352 domain-containing protein" evidence="1">
    <location>
        <begin position="24"/>
        <end position="203"/>
    </location>
</feature>
<evidence type="ECO:0000313" key="2">
    <source>
        <dbReference type="EMBL" id="TCV20304.1"/>
    </source>
</evidence>
<evidence type="ECO:0000313" key="3">
    <source>
        <dbReference type="Proteomes" id="UP000295197"/>
    </source>
</evidence>
<comment type="caution">
    <text evidence="2">The sequence shown here is derived from an EMBL/GenBank/DDBJ whole genome shotgun (WGS) entry which is preliminary data.</text>
</comment>
<sequence>MKVLLLLIVLGIIIGCSSHTKNANENTSLQQEPSSIYTEDGEEITDVPSETDYDESIPISQYFKIETINEAYFLDNGYCVLDIDVKNIYSHKFTSFTLSAITYYKLKNSTEYRKSHAQTGSDIKNEYKRITNWQPNEIKNIKIELPSTVDRPAERFHRTPKEIFVELSCYAISIEDEPNGVFARFDLMDLWKAKQEELISKGQ</sequence>